<proteinExistence type="predicted"/>
<keyword evidence="2" id="KW-0067">ATP-binding</keyword>
<dbReference type="AlphaFoldDB" id="A0A7C3GQD3"/>
<reference evidence="4" key="1">
    <citation type="journal article" date="2020" name="mSystems">
        <title>Genome- and Community-Level Interaction Insights into Carbon Utilization and Element Cycling Functions of Hydrothermarchaeota in Hydrothermal Sediment.</title>
        <authorList>
            <person name="Zhou Z."/>
            <person name="Liu Y."/>
            <person name="Xu W."/>
            <person name="Pan J."/>
            <person name="Luo Z.H."/>
            <person name="Li M."/>
        </authorList>
    </citation>
    <scope>NUCLEOTIDE SEQUENCE [LARGE SCALE GENOMIC DNA]</scope>
    <source>
        <strain evidence="4">HyVt-483</strain>
    </source>
</reference>
<dbReference type="GO" id="GO:0002937">
    <property type="term" value="P:tRNA 4-thiouridine biosynthesis"/>
    <property type="evidence" value="ECO:0007669"/>
    <property type="project" value="TreeGrafter"/>
</dbReference>
<dbReference type="GO" id="GO:0052837">
    <property type="term" value="P:thiazole biosynthetic process"/>
    <property type="evidence" value="ECO:0007669"/>
    <property type="project" value="TreeGrafter"/>
</dbReference>
<dbReference type="Pfam" id="PF02568">
    <property type="entry name" value="ThiI"/>
    <property type="match status" value="1"/>
</dbReference>
<evidence type="ECO:0000256" key="2">
    <source>
        <dbReference type="ARBA" id="ARBA00022840"/>
    </source>
</evidence>
<comment type="caution">
    <text evidence="4">The sequence shown here is derived from an EMBL/GenBank/DDBJ whole genome shotgun (WGS) entry which is preliminary data.</text>
</comment>
<dbReference type="SUPFAM" id="SSF52402">
    <property type="entry name" value="Adenine nucleotide alpha hydrolases-like"/>
    <property type="match status" value="1"/>
</dbReference>
<dbReference type="Proteomes" id="UP000886043">
    <property type="component" value="Unassembled WGS sequence"/>
</dbReference>
<name>A0A7C3GQD3_9BACT</name>
<sequence>MYSRPFGGGLSCGEASSPKVLKCYRVSFSGEIGVKAPATRRELEDLGVQTLLSRAEALGIPLRVEREGGRLRVELPGEHERLLRTHPGLGRITELLEPSAEELLSPPFWEELLPPRPFTFVVYVPSIRSRESFSRLLHLKGRLLEILRDLARRHLSYWDNHPPEHLEIHLEGRERNLLLLLRPRRGLGGLPVGSGERVLLLFSGGPDSLLAAVRLLSRGQEVALVFFDDEVPGRAEKVKTAARELAYFLPRARVEFFRVAFREVQELIGEKVPRRERCFFCKACMLLIADEVARREGFSAVATGEILGEQASQTLPALLFTVRASKTYPFRPLLGYTKEEVFRDLAELGLSAAARRNLPPCPFVPDHPRTRPRSRPEKVLHLWPEIQKRVKSIGREILSYGG</sequence>
<dbReference type="GO" id="GO:0005524">
    <property type="term" value="F:ATP binding"/>
    <property type="evidence" value="ECO:0007669"/>
    <property type="project" value="UniProtKB-KW"/>
</dbReference>
<keyword evidence="1" id="KW-0547">Nucleotide-binding</keyword>
<gene>
    <name evidence="4" type="ORF">ENJ40_01910</name>
</gene>
<dbReference type="Gene3D" id="3.40.50.620">
    <property type="entry name" value="HUPs"/>
    <property type="match status" value="1"/>
</dbReference>
<protein>
    <recommendedName>
        <fullName evidence="3">Thil AANH domain-containing protein</fullName>
    </recommendedName>
</protein>
<feature type="domain" description="Thil AANH" evidence="3">
    <location>
        <begin position="193"/>
        <end position="373"/>
    </location>
</feature>
<evidence type="ECO:0000256" key="1">
    <source>
        <dbReference type="ARBA" id="ARBA00022741"/>
    </source>
</evidence>
<dbReference type="EMBL" id="DRMH01000020">
    <property type="protein sequence ID" value="HFC97200.1"/>
    <property type="molecule type" value="Genomic_DNA"/>
</dbReference>
<evidence type="ECO:0000259" key="3">
    <source>
        <dbReference type="Pfam" id="PF02568"/>
    </source>
</evidence>
<accession>A0A7C3GQD3</accession>
<dbReference type="GO" id="GO:0005829">
    <property type="term" value="C:cytosol"/>
    <property type="evidence" value="ECO:0007669"/>
    <property type="project" value="TreeGrafter"/>
</dbReference>
<dbReference type="InterPro" id="IPR020536">
    <property type="entry name" value="ThiI_AANH"/>
</dbReference>
<organism evidence="4">
    <name type="scientific">Thermosulfurimonas dismutans</name>
    <dbReference type="NCBI Taxonomy" id="999894"/>
    <lineage>
        <taxon>Bacteria</taxon>
        <taxon>Pseudomonadati</taxon>
        <taxon>Thermodesulfobacteriota</taxon>
        <taxon>Thermodesulfobacteria</taxon>
        <taxon>Thermodesulfobacteriales</taxon>
        <taxon>Thermodesulfobacteriaceae</taxon>
        <taxon>Thermosulfurimonas</taxon>
    </lineage>
</organism>
<dbReference type="GO" id="GO:0004810">
    <property type="term" value="F:CCA tRNA nucleotidyltransferase activity"/>
    <property type="evidence" value="ECO:0007669"/>
    <property type="project" value="InterPro"/>
</dbReference>
<dbReference type="PANTHER" id="PTHR43209">
    <property type="entry name" value="TRNA SULFURTRANSFERASE"/>
    <property type="match status" value="1"/>
</dbReference>
<dbReference type="InterPro" id="IPR014729">
    <property type="entry name" value="Rossmann-like_a/b/a_fold"/>
</dbReference>
<dbReference type="InterPro" id="IPR050102">
    <property type="entry name" value="tRNA_sulfurtransferase_ThiI"/>
</dbReference>
<evidence type="ECO:0000313" key="4">
    <source>
        <dbReference type="EMBL" id="HFC97200.1"/>
    </source>
</evidence>
<dbReference type="PANTHER" id="PTHR43209:SF1">
    <property type="entry name" value="TRNA SULFURTRANSFERASE"/>
    <property type="match status" value="1"/>
</dbReference>